<dbReference type="Proteomes" id="UP001237501">
    <property type="component" value="Unassembled WGS sequence"/>
</dbReference>
<dbReference type="InterPro" id="IPR006440">
    <property type="entry name" value="Doc"/>
</dbReference>
<dbReference type="SUPFAM" id="SSF140931">
    <property type="entry name" value="Fic-like"/>
    <property type="match status" value="1"/>
</dbReference>
<protein>
    <submittedName>
        <fullName evidence="2">Type II toxin-antitoxin system death-on-curing family toxin</fullName>
    </submittedName>
</protein>
<evidence type="ECO:0000313" key="3">
    <source>
        <dbReference type="Proteomes" id="UP001237501"/>
    </source>
</evidence>
<organism evidence="2 3">
    <name type="scientific">Aliarcobacter butzleri</name>
    <dbReference type="NCBI Taxonomy" id="28197"/>
    <lineage>
        <taxon>Bacteria</taxon>
        <taxon>Pseudomonadati</taxon>
        <taxon>Campylobacterota</taxon>
        <taxon>Epsilonproteobacteria</taxon>
        <taxon>Campylobacterales</taxon>
        <taxon>Arcobacteraceae</taxon>
        <taxon>Aliarcobacter</taxon>
    </lineage>
</organism>
<evidence type="ECO:0000259" key="1">
    <source>
        <dbReference type="PROSITE" id="PS51459"/>
    </source>
</evidence>
<accession>A0AAW6VJS8</accession>
<dbReference type="Pfam" id="PF02661">
    <property type="entry name" value="Fic"/>
    <property type="match status" value="1"/>
</dbReference>
<feature type="domain" description="Fido" evidence="1">
    <location>
        <begin position="6"/>
        <end position="125"/>
    </location>
</feature>
<comment type="caution">
    <text evidence="2">The sequence shown here is derived from an EMBL/GenBank/DDBJ whole genome shotgun (WGS) entry which is preliminary data.</text>
</comment>
<dbReference type="EMBL" id="JAQTJK010000020">
    <property type="protein sequence ID" value="MDK2042428.1"/>
    <property type="molecule type" value="Genomic_DNA"/>
</dbReference>
<dbReference type="PANTHER" id="PTHR39426:SF1">
    <property type="entry name" value="HOMOLOGY TO DEATH-ON-CURING PROTEIN OF PHAGE P1"/>
    <property type="match status" value="1"/>
</dbReference>
<gene>
    <name evidence="2" type="ORF">PT517_11640</name>
</gene>
<name>A0AAW6VJS8_9BACT</name>
<reference evidence="2" key="1">
    <citation type="journal article" date="2023" name="Antibiotics">
        <title>Genomic Characterization of Antibiotic-Resistant Campylobacterales Isolated from Chilean Poultry Meat.</title>
        <authorList>
            <person name="Concha-Toloza M."/>
            <person name="Lopez-Cantillo M."/>
            <person name="Molina-Mora J.A."/>
            <person name="Collado L."/>
        </authorList>
    </citation>
    <scope>NUCLEOTIDE SEQUENCE</scope>
    <source>
        <strain evidence="2">FR1p153A2</strain>
    </source>
</reference>
<reference evidence="2" key="2">
    <citation type="submission" date="2023-02" db="EMBL/GenBank/DDBJ databases">
        <authorList>
            <person name="Concha-Toloza M."/>
            <person name="Lopez-Cantillo M."/>
            <person name="Molina-Mora J."/>
            <person name="Collado L."/>
        </authorList>
    </citation>
    <scope>NUCLEOTIDE SEQUENCE</scope>
    <source>
        <strain evidence="2">FR1p153A2</strain>
    </source>
</reference>
<sequence>MEILYFDIEFAIKIHDKIIEMSGGRKGANDIGLASSVLDFIKNDLYYPTFEEKLTHLVYGINKNHAFNDGNKRSSIALGAYFMRINGYEYGEKRFIYEMENIAVSVADNIISKDLLQKIITSLLYEIDYSEELKLEIFEALFANEVY</sequence>
<proteinExistence type="predicted"/>
<dbReference type="GO" id="GO:0016301">
    <property type="term" value="F:kinase activity"/>
    <property type="evidence" value="ECO:0007669"/>
    <property type="project" value="InterPro"/>
</dbReference>
<evidence type="ECO:0000313" key="2">
    <source>
        <dbReference type="EMBL" id="MDK2042428.1"/>
    </source>
</evidence>
<dbReference type="InterPro" id="IPR053737">
    <property type="entry name" value="Type_II_TA_Toxin"/>
</dbReference>
<dbReference type="NCBIfam" id="TIGR01550">
    <property type="entry name" value="DOC_P1"/>
    <property type="match status" value="1"/>
</dbReference>
<dbReference type="AlphaFoldDB" id="A0AAW6VJS8"/>
<dbReference type="PANTHER" id="PTHR39426">
    <property type="entry name" value="HOMOLOGY TO DEATH-ON-CURING PROTEIN OF PHAGE P1"/>
    <property type="match status" value="1"/>
</dbReference>
<dbReference type="InterPro" id="IPR036597">
    <property type="entry name" value="Fido-like_dom_sf"/>
</dbReference>
<dbReference type="RefSeq" id="WP_151947823.1">
    <property type="nucleotide sequence ID" value="NZ_CABVRF010000013.1"/>
</dbReference>
<dbReference type="Gene3D" id="1.20.120.1870">
    <property type="entry name" value="Fic/DOC protein, Fido domain"/>
    <property type="match status" value="1"/>
</dbReference>
<dbReference type="PROSITE" id="PS51459">
    <property type="entry name" value="FIDO"/>
    <property type="match status" value="1"/>
</dbReference>
<dbReference type="InterPro" id="IPR003812">
    <property type="entry name" value="Fido"/>
</dbReference>